<evidence type="ECO:0000313" key="3">
    <source>
        <dbReference type="EMBL" id="MBB4771726.1"/>
    </source>
</evidence>
<feature type="transmembrane region" description="Helical" evidence="1">
    <location>
        <begin position="51"/>
        <end position="67"/>
    </location>
</feature>
<organism evidence="3 4">
    <name type="scientific">Actinomadura livida</name>
    <dbReference type="NCBI Taxonomy" id="79909"/>
    <lineage>
        <taxon>Bacteria</taxon>
        <taxon>Bacillati</taxon>
        <taxon>Actinomycetota</taxon>
        <taxon>Actinomycetes</taxon>
        <taxon>Streptosporangiales</taxon>
        <taxon>Thermomonosporaceae</taxon>
        <taxon>Actinomadura</taxon>
    </lineage>
</organism>
<evidence type="ECO:0000313" key="2">
    <source>
        <dbReference type="EMBL" id="GAA0542937.1"/>
    </source>
</evidence>
<sequence length="363" mass="38397">MNAHRWTTLLATCWSAITAALGLWWTLQPSAYLLGGGGTGSPPLAFEFPRAWLLLIGTGGIAVTLGLRTRRCSKSLRWALLTTAAGVAGLCLAVSGYMPLLALAYALAFSGPPALIAALLARVLRLGIKGTSAMVGTPVAAGLLLAITIMVAKGAHWTLLAVAGCLVWLALTVTSYRVNHGRCAACGRPGAAWTRPESAARWGRRITIIAAIMPLPYGLARLTWFTPWPVAFPEGAGWGIWITGVLLGFASEGGAILTRGLIRPWGEVWPRWVPALHGRSIPVAVPTFAALTASVMLALLTVYFAGTIADGEIDLLVIVAFVPLSLWGPLLAGAAMAYYYRRRQDCSHCAEKPLHQADLALSA</sequence>
<dbReference type="Proteomes" id="UP000549343">
    <property type="component" value="Unassembled WGS sequence"/>
</dbReference>
<keyword evidence="1" id="KW-0472">Membrane</keyword>
<evidence type="ECO:0000256" key="1">
    <source>
        <dbReference type="SAM" id="Phobius"/>
    </source>
</evidence>
<name>A0A7W7MUN4_9ACTN</name>
<protein>
    <submittedName>
        <fullName evidence="3">Uncharacterized protein</fullName>
    </submittedName>
</protein>
<feature type="transmembrane region" description="Helical" evidence="1">
    <location>
        <begin position="103"/>
        <end position="121"/>
    </location>
</feature>
<feature type="transmembrane region" description="Helical" evidence="1">
    <location>
        <begin position="133"/>
        <end position="151"/>
    </location>
</feature>
<feature type="transmembrane region" description="Helical" evidence="1">
    <location>
        <begin position="157"/>
        <end position="178"/>
    </location>
</feature>
<reference evidence="3 4" key="2">
    <citation type="submission" date="2020-08" db="EMBL/GenBank/DDBJ databases">
        <title>Sequencing the genomes of 1000 actinobacteria strains.</title>
        <authorList>
            <person name="Klenk H.-P."/>
        </authorList>
    </citation>
    <scope>NUCLEOTIDE SEQUENCE [LARGE SCALE GENOMIC DNA]</scope>
    <source>
        <strain evidence="3 4">DSM 44772</strain>
    </source>
</reference>
<keyword evidence="5" id="KW-1185">Reference proteome</keyword>
<keyword evidence="1" id="KW-1133">Transmembrane helix</keyword>
<dbReference type="Proteomes" id="UP001501427">
    <property type="component" value="Unassembled WGS sequence"/>
</dbReference>
<reference evidence="2 5" key="1">
    <citation type="journal article" date="2019" name="Int. J. Syst. Evol. Microbiol.">
        <title>The Global Catalogue of Microorganisms (GCM) 10K type strain sequencing project: providing services to taxonomists for standard genome sequencing and annotation.</title>
        <authorList>
            <consortium name="The Broad Institute Genomics Platform"/>
            <consortium name="The Broad Institute Genome Sequencing Center for Infectious Disease"/>
            <person name="Wu L."/>
            <person name="Ma J."/>
        </authorList>
    </citation>
    <scope>NUCLEOTIDE SEQUENCE [LARGE SCALE GENOMIC DNA]</scope>
    <source>
        <strain evidence="2 5">JCM 10667</strain>
    </source>
</reference>
<evidence type="ECO:0000313" key="4">
    <source>
        <dbReference type="Proteomes" id="UP000549343"/>
    </source>
</evidence>
<feature type="transmembrane region" description="Helical" evidence="1">
    <location>
        <begin position="79"/>
        <end position="97"/>
    </location>
</feature>
<feature type="transmembrane region" description="Helical" evidence="1">
    <location>
        <begin position="206"/>
        <end position="226"/>
    </location>
</feature>
<gene>
    <name evidence="3" type="ORF">F4557_000144</name>
    <name evidence="2" type="ORF">GCM10009546_01240</name>
</gene>
<dbReference type="RefSeq" id="WP_184878450.1">
    <property type="nucleotide sequence ID" value="NZ_BAAAHD010000001.1"/>
</dbReference>
<dbReference type="EMBL" id="JACHMV010000001">
    <property type="protein sequence ID" value="MBB4771726.1"/>
    <property type="molecule type" value="Genomic_DNA"/>
</dbReference>
<dbReference type="EMBL" id="BAAAHD010000001">
    <property type="protein sequence ID" value="GAA0542937.1"/>
    <property type="molecule type" value="Genomic_DNA"/>
</dbReference>
<comment type="caution">
    <text evidence="3">The sequence shown here is derived from an EMBL/GenBank/DDBJ whole genome shotgun (WGS) entry which is preliminary data.</text>
</comment>
<reference evidence="2" key="3">
    <citation type="submission" date="2023-12" db="EMBL/GenBank/DDBJ databases">
        <authorList>
            <person name="Sun Q."/>
            <person name="Inoue M."/>
        </authorList>
    </citation>
    <scope>NUCLEOTIDE SEQUENCE</scope>
    <source>
        <strain evidence="2">JCM 10667</strain>
    </source>
</reference>
<feature type="transmembrane region" description="Helical" evidence="1">
    <location>
        <begin position="238"/>
        <end position="262"/>
    </location>
</feature>
<evidence type="ECO:0000313" key="5">
    <source>
        <dbReference type="Proteomes" id="UP001501427"/>
    </source>
</evidence>
<dbReference type="AlphaFoldDB" id="A0A7W7MUN4"/>
<proteinExistence type="predicted"/>
<accession>A0A7W7MUN4</accession>
<feature type="transmembrane region" description="Helical" evidence="1">
    <location>
        <begin position="315"/>
        <end position="340"/>
    </location>
</feature>
<feature type="transmembrane region" description="Helical" evidence="1">
    <location>
        <begin position="283"/>
        <end position="309"/>
    </location>
</feature>
<keyword evidence="1" id="KW-0812">Transmembrane</keyword>